<reference evidence="2" key="1">
    <citation type="submission" date="2022-11" db="UniProtKB">
        <authorList>
            <consortium name="WormBaseParasite"/>
        </authorList>
    </citation>
    <scope>IDENTIFICATION</scope>
</reference>
<accession>A0AC34FZW9</accession>
<name>A0AC34FZW9_9BILA</name>
<protein>
    <submittedName>
        <fullName evidence="2">Uncharacterized protein</fullName>
    </submittedName>
</protein>
<dbReference type="WBParaSite" id="ES5_v2.g22403.t1">
    <property type="protein sequence ID" value="ES5_v2.g22403.t1"/>
    <property type="gene ID" value="ES5_v2.g22403"/>
</dbReference>
<organism evidence="1 2">
    <name type="scientific">Panagrolaimus sp. ES5</name>
    <dbReference type="NCBI Taxonomy" id="591445"/>
    <lineage>
        <taxon>Eukaryota</taxon>
        <taxon>Metazoa</taxon>
        <taxon>Ecdysozoa</taxon>
        <taxon>Nematoda</taxon>
        <taxon>Chromadorea</taxon>
        <taxon>Rhabditida</taxon>
        <taxon>Tylenchina</taxon>
        <taxon>Panagrolaimomorpha</taxon>
        <taxon>Panagrolaimoidea</taxon>
        <taxon>Panagrolaimidae</taxon>
        <taxon>Panagrolaimus</taxon>
    </lineage>
</organism>
<evidence type="ECO:0000313" key="1">
    <source>
        <dbReference type="Proteomes" id="UP000887579"/>
    </source>
</evidence>
<proteinExistence type="predicted"/>
<evidence type="ECO:0000313" key="2">
    <source>
        <dbReference type="WBParaSite" id="ES5_v2.g22403.t1"/>
    </source>
</evidence>
<sequence>MRESEDERNEKLAIEKGWCTNDGIPWSRNQMPKDEAALLKQGIVDRSGTRSTYFSLNSNKMDKFSTGYPKFYDEIELLKEGLVDKNGHQKASGAEKENVKHSNGPISIAELNSRGFLDKNGNIYYGKIPSSSDHSAIKHSKKSKEQKEKKESSAAATTKNPRVQLCDSQPISIAELNSRGFLDKNGNIYYGKIPSSSSDHSAIKHSKKSKEQKEKKKQESSAAAATKNPRVQLCDSHESETIVKTPFSSSSDFEAHSETRSTSPSQNSSSSSVAAAADGTFGMIQCDAGQGEDSGTIKYAISNDGRNYELNTKDGHYLQLEFNKRHAYLIID</sequence>
<dbReference type="Proteomes" id="UP000887579">
    <property type="component" value="Unplaced"/>
</dbReference>